<dbReference type="CDD" id="cd00183">
    <property type="entry name" value="TFIIS_I"/>
    <property type="match status" value="1"/>
</dbReference>
<keyword evidence="13" id="KW-0251">Elongation factor</keyword>
<evidence type="ECO:0000256" key="9">
    <source>
        <dbReference type="SAM" id="MobiDB-lite"/>
    </source>
</evidence>
<dbReference type="Gene3D" id="1.20.930.10">
    <property type="entry name" value="Conserved domain common to transcription factors TFIIS, elongin A, CRSP70"/>
    <property type="match status" value="1"/>
</dbReference>
<dbReference type="PANTHER" id="PTHR11477">
    <property type="entry name" value="TRANSCRIPTION FACTOR S-II ZINC FINGER DOMAIN-CONTAINING PROTEIN"/>
    <property type="match status" value="1"/>
</dbReference>
<keyword evidence="8" id="KW-0804">Transcription</keyword>
<dbReference type="SMART" id="SM00510">
    <property type="entry name" value="TFS2M"/>
    <property type="match status" value="1"/>
</dbReference>
<keyword evidence="8" id="KW-0805">Transcription regulation</keyword>
<dbReference type="PIRSF" id="PIRSF006704">
    <property type="entry name" value="TF_IIS"/>
    <property type="match status" value="1"/>
</dbReference>
<dbReference type="AlphaFoldDB" id="A0A1X2GRU2"/>
<dbReference type="PROSITE" id="PS51133">
    <property type="entry name" value="ZF_TFIIS_2"/>
    <property type="match status" value="1"/>
</dbReference>
<dbReference type="InterPro" id="IPR035441">
    <property type="entry name" value="TFIIS/LEDGF_dom_sf"/>
</dbReference>
<dbReference type="GO" id="GO:0005634">
    <property type="term" value="C:nucleus"/>
    <property type="evidence" value="ECO:0007669"/>
    <property type="project" value="UniProtKB-SubCell"/>
</dbReference>
<dbReference type="EMBL" id="MCGT01000005">
    <property type="protein sequence ID" value="ORX59796.1"/>
    <property type="molecule type" value="Genomic_DNA"/>
</dbReference>
<dbReference type="GO" id="GO:0032968">
    <property type="term" value="P:positive regulation of transcription elongation by RNA polymerase II"/>
    <property type="evidence" value="ECO:0007669"/>
    <property type="project" value="EnsemblFungi"/>
</dbReference>
<dbReference type="GO" id="GO:0000977">
    <property type="term" value="F:RNA polymerase II transcription regulatory region sequence-specific DNA binding"/>
    <property type="evidence" value="ECO:0007669"/>
    <property type="project" value="EnsemblFungi"/>
</dbReference>
<dbReference type="GO" id="GO:0042797">
    <property type="term" value="P:tRNA transcription by RNA polymerase III"/>
    <property type="evidence" value="ECO:0007669"/>
    <property type="project" value="EnsemblFungi"/>
</dbReference>
<dbReference type="GO" id="GO:0001139">
    <property type="term" value="F:RNA polymerase II complex recruiting activity"/>
    <property type="evidence" value="ECO:0007669"/>
    <property type="project" value="EnsemblFungi"/>
</dbReference>
<dbReference type="InterPro" id="IPR036575">
    <property type="entry name" value="TFIIS_cen_dom_sf"/>
</dbReference>
<dbReference type="SUPFAM" id="SSF47676">
    <property type="entry name" value="Conserved domain common to transcription factors TFIIS, elongin A, CRSP70"/>
    <property type="match status" value="1"/>
</dbReference>
<organism evidence="13 14">
    <name type="scientific">Hesseltinella vesiculosa</name>
    <dbReference type="NCBI Taxonomy" id="101127"/>
    <lineage>
        <taxon>Eukaryota</taxon>
        <taxon>Fungi</taxon>
        <taxon>Fungi incertae sedis</taxon>
        <taxon>Mucoromycota</taxon>
        <taxon>Mucoromycotina</taxon>
        <taxon>Mucoromycetes</taxon>
        <taxon>Mucorales</taxon>
        <taxon>Cunninghamellaceae</taxon>
        <taxon>Hesseltinella</taxon>
    </lineage>
</organism>
<dbReference type="InterPro" id="IPR017923">
    <property type="entry name" value="TFIIS_N"/>
</dbReference>
<evidence type="ECO:0000313" key="13">
    <source>
        <dbReference type="EMBL" id="ORX59796.1"/>
    </source>
</evidence>
<comment type="subcellular location">
    <subcellularLocation>
        <location evidence="1 7 8">Nucleus</location>
    </subcellularLocation>
</comment>
<dbReference type="CDD" id="cd13749">
    <property type="entry name" value="Zn-ribbon_TFIIS"/>
    <property type="match status" value="1"/>
</dbReference>
<dbReference type="STRING" id="101127.A0A1X2GRU2"/>
<dbReference type="InterPro" id="IPR001222">
    <property type="entry name" value="Znf_TFIIS"/>
</dbReference>
<dbReference type="GO" id="GO:0001193">
    <property type="term" value="P:maintenance of transcriptional fidelity during transcription elongation by RNA polymerase II"/>
    <property type="evidence" value="ECO:0007669"/>
    <property type="project" value="EnsemblFungi"/>
</dbReference>
<reference evidence="13 14" key="1">
    <citation type="submission" date="2016-07" db="EMBL/GenBank/DDBJ databases">
        <title>Pervasive Adenine N6-methylation of Active Genes in Fungi.</title>
        <authorList>
            <consortium name="DOE Joint Genome Institute"/>
            <person name="Mondo S.J."/>
            <person name="Dannebaum R.O."/>
            <person name="Kuo R.C."/>
            <person name="Labutti K."/>
            <person name="Haridas S."/>
            <person name="Kuo A."/>
            <person name="Salamov A."/>
            <person name="Ahrendt S.R."/>
            <person name="Lipzen A."/>
            <person name="Sullivan W."/>
            <person name="Andreopoulos W.B."/>
            <person name="Clum A."/>
            <person name="Lindquist E."/>
            <person name="Daum C."/>
            <person name="Ramamoorthy G.K."/>
            <person name="Gryganskyi A."/>
            <person name="Culley D."/>
            <person name="Magnuson J.K."/>
            <person name="James T.Y."/>
            <person name="O'Malley M.A."/>
            <person name="Stajich J.E."/>
            <person name="Spatafora J.W."/>
            <person name="Visel A."/>
            <person name="Grigoriev I.V."/>
        </authorList>
    </citation>
    <scope>NUCLEOTIDE SEQUENCE [LARGE SCALE GENOMIC DNA]</scope>
    <source>
        <strain evidence="13 14">NRRL 3301</strain>
    </source>
</reference>
<evidence type="ECO:0000256" key="5">
    <source>
        <dbReference type="ARBA" id="ARBA00023242"/>
    </source>
</evidence>
<comment type="similarity">
    <text evidence="8">Belongs to the TFS-II family.</text>
</comment>
<dbReference type="GO" id="GO:0031564">
    <property type="term" value="P:transcription antitermination"/>
    <property type="evidence" value="ECO:0007669"/>
    <property type="project" value="EnsemblFungi"/>
</dbReference>
<dbReference type="Proteomes" id="UP000242146">
    <property type="component" value="Unassembled WGS sequence"/>
</dbReference>
<dbReference type="GO" id="GO:0008270">
    <property type="term" value="F:zinc ion binding"/>
    <property type="evidence" value="ECO:0007669"/>
    <property type="project" value="UniProtKB-UniRule"/>
</dbReference>
<keyword evidence="14" id="KW-1185">Reference proteome</keyword>
<keyword evidence="5 7" id="KW-0539">Nucleus</keyword>
<name>A0A1X2GRU2_9FUNG</name>
<keyword evidence="4 8" id="KW-0862">Zinc</keyword>
<sequence>MEHELIKTKKALQKAIDGNHITAALEVMTELARFKVTQDLLKKTDIGRVLGRLRSHQDVKVSQRAKGIVKKWKEDMTSHTKTPPSVSSSPSPSPNTPQTPLANNKPRTMKADDVVFATTGVTVRDKTVELMYNGLARDNFSDSDLLLRRAKEIEVVIYNTHGAVNDGYKGKVRSLSSNLRTNPGLRESAVSGELGIKKLCTMSVQDMASEESKARDRQLADEALFKARGAESAHAETDMFVCGKCKQRKCTYFQMQTRSADEPMTTFVTCVNCGNRWKFC</sequence>
<dbReference type="PROSITE" id="PS51319">
    <property type="entry name" value="TFIIS_N"/>
    <property type="match status" value="1"/>
</dbReference>
<dbReference type="SUPFAM" id="SSF46942">
    <property type="entry name" value="Elongation factor TFIIS domain 2"/>
    <property type="match status" value="1"/>
</dbReference>
<dbReference type="InterPro" id="IPR035100">
    <property type="entry name" value="TF_IIS-typ"/>
</dbReference>
<dbReference type="PROSITE" id="PS00466">
    <property type="entry name" value="ZF_TFIIS_1"/>
    <property type="match status" value="1"/>
</dbReference>
<keyword evidence="3 6" id="KW-0863">Zinc-finger</keyword>
<comment type="caution">
    <text evidence="13">The sequence shown here is derived from an EMBL/GenBank/DDBJ whole genome shotgun (WGS) entry which is preliminary data.</text>
</comment>
<evidence type="ECO:0000259" key="12">
    <source>
        <dbReference type="PROSITE" id="PS51321"/>
    </source>
</evidence>
<dbReference type="GO" id="GO:0045899">
    <property type="term" value="P:positive regulation of RNA polymerase II transcription preinitiation complex assembly"/>
    <property type="evidence" value="ECO:0007669"/>
    <property type="project" value="EnsemblFungi"/>
</dbReference>
<dbReference type="InterPro" id="IPR006289">
    <property type="entry name" value="TFSII"/>
</dbReference>
<evidence type="ECO:0000256" key="6">
    <source>
        <dbReference type="PROSITE-ProRule" id="PRU00472"/>
    </source>
</evidence>
<dbReference type="SMART" id="SM00440">
    <property type="entry name" value="ZnF_C2C2"/>
    <property type="match status" value="1"/>
</dbReference>
<evidence type="ECO:0000313" key="14">
    <source>
        <dbReference type="Proteomes" id="UP000242146"/>
    </source>
</evidence>
<dbReference type="SMART" id="SM00509">
    <property type="entry name" value="TFS2N"/>
    <property type="match status" value="1"/>
</dbReference>
<feature type="region of interest" description="Disordered" evidence="9">
    <location>
        <begin position="72"/>
        <end position="110"/>
    </location>
</feature>
<keyword evidence="2 8" id="KW-0479">Metal-binding</keyword>
<evidence type="ECO:0000256" key="1">
    <source>
        <dbReference type="ARBA" id="ARBA00004123"/>
    </source>
</evidence>
<dbReference type="NCBIfam" id="TIGR01385">
    <property type="entry name" value="TFSII"/>
    <property type="match status" value="1"/>
</dbReference>
<dbReference type="GO" id="GO:0003746">
    <property type="term" value="F:translation elongation factor activity"/>
    <property type="evidence" value="ECO:0007669"/>
    <property type="project" value="UniProtKB-KW"/>
</dbReference>
<dbReference type="Pfam" id="PF08711">
    <property type="entry name" value="Med26"/>
    <property type="match status" value="1"/>
</dbReference>
<dbReference type="GO" id="GO:0005737">
    <property type="term" value="C:cytoplasm"/>
    <property type="evidence" value="ECO:0007669"/>
    <property type="project" value="EnsemblFungi"/>
</dbReference>
<evidence type="ECO:0000256" key="2">
    <source>
        <dbReference type="ARBA" id="ARBA00022723"/>
    </source>
</evidence>
<keyword evidence="13" id="KW-0648">Protein biosynthesis</keyword>
<evidence type="ECO:0000256" key="7">
    <source>
        <dbReference type="PROSITE-ProRule" id="PRU00649"/>
    </source>
</evidence>
<dbReference type="Gene3D" id="2.20.25.10">
    <property type="match status" value="1"/>
</dbReference>
<gene>
    <name evidence="13" type="ORF">DM01DRAFT_1405275</name>
</gene>
<feature type="compositionally biased region" description="Low complexity" evidence="9">
    <location>
        <begin position="79"/>
        <end position="90"/>
    </location>
</feature>
<evidence type="ECO:0000259" key="11">
    <source>
        <dbReference type="PROSITE" id="PS51319"/>
    </source>
</evidence>
<dbReference type="InterPro" id="IPR003618">
    <property type="entry name" value="TFIIS_cen_dom"/>
</dbReference>
<dbReference type="FunFam" id="2.20.25.10:FF:000001">
    <property type="entry name" value="Probable Transcription elongation factor S-II"/>
    <property type="match status" value="1"/>
</dbReference>
<comment type="function">
    <text evidence="8">Necessary for efficient RNA polymerase II transcription elongation past template-encoded arresting sites.</text>
</comment>
<dbReference type="Gene3D" id="1.10.472.30">
    <property type="entry name" value="Transcription elongation factor S-II, central domain"/>
    <property type="match status" value="1"/>
</dbReference>
<dbReference type="GO" id="GO:0006362">
    <property type="term" value="P:transcription elongation by RNA polymerase I"/>
    <property type="evidence" value="ECO:0007669"/>
    <property type="project" value="EnsemblFungi"/>
</dbReference>
<proteinExistence type="inferred from homology"/>
<dbReference type="PROSITE" id="PS51321">
    <property type="entry name" value="TFIIS_CENTRAL"/>
    <property type="match status" value="1"/>
</dbReference>
<feature type="domain" description="TFIIS-type" evidence="10">
    <location>
        <begin position="238"/>
        <end position="278"/>
    </location>
</feature>
<evidence type="ECO:0000259" key="10">
    <source>
        <dbReference type="PROSITE" id="PS51133"/>
    </source>
</evidence>
<feature type="domain" description="TFIIS central" evidence="12">
    <location>
        <begin position="123"/>
        <end position="235"/>
    </location>
</feature>
<dbReference type="GO" id="GO:0031440">
    <property type="term" value="P:regulation of mRNA 3'-end processing"/>
    <property type="evidence" value="ECO:0007669"/>
    <property type="project" value="EnsemblFungi"/>
</dbReference>
<dbReference type="Pfam" id="PF01096">
    <property type="entry name" value="Zn_ribbon_TFIIS"/>
    <property type="match status" value="1"/>
</dbReference>
<feature type="domain" description="TFIIS N-terminal" evidence="11">
    <location>
        <begin position="1"/>
        <end position="79"/>
    </location>
</feature>
<dbReference type="Pfam" id="PF07500">
    <property type="entry name" value="TFIIS_M"/>
    <property type="match status" value="1"/>
</dbReference>
<evidence type="ECO:0000256" key="3">
    <source>
        <dbReference type="ARBA" id="ARBA00022771"/>
    </source>
</evidence>
<dbReference type="OrthoDB" id="44867at2759"/>
<protein>
    <recommendedName>
        <fullName evidence="8">Transcription elongation factor</fullName>
    </recommendedName>
</protein>
<evidence type="ECO:0000256" key="4">
    <source>
        <dbReference type="ARBA" id="ARBA00022833"/>
    </source>
</evidence>
<keyword evidence="8" id="KW-0238">DNA-binding</keyword>
<dbReference type="PANTHER" id="PTHR11477:SF0">
    <property type="entry name" value="IP08861P-RELATED"/>
    <property type="match status" value="1"/>
</dbReference>
<dbReference type="SUPFAM" id="SSF57783">
    <property type="entry name" value="Zinc beta-ribbon"/>
    <property type="match status" value="1"/>
</dbReference>
<accession>A0A1X2GRU2</accession>
<dbReference type="InterPro" id="IPR003617">
    <property type="entry name" value="TFIIS/CRSP70_N_sub"/>
</dbReference>
<evidence type="ECO:0000256" key="8">
    <source>
        <dbReference type="RuleBase" id="RU368078"/>
    </source>
</evidence>